<organism evidence="1 2">
    <name type="scientific">Tanacetum coccineum</name>
    <dbReference type="NCBI Taxonomy" id="301880"/>
    <lineage>
        <taxon>Eukaryota</taxon>
        <taxon>Viridiplantae</taxon>
        <taxon>Streptophyta</taxon>
        <taxon>Embryophyta</taxon>
        <taxon>Tracheophyta</taxon>
        <taxon>Spermatophyta</taxon>
        <taxon>Magnoliopsida</taxon>
        <taxon>eudicotyledons</taxon>
        <taxon>Gunneridae</taxon>
        <taxon>Pentapetalae</taxon>
        <taxon>asterids</taxon>
        <taxon>campanulids</taxon>
        <taxon>Asterales</taxon>
        <taxon>Asteraceae</taxon>
        <taxon>Asteroideae</taxon>
        <taxon>Anthemideae</taxon>
        <taxon>Anthemidinae</taxon>
        <taxon>Tanacetum</taxon>
    </lineage>
</organism>
<comment type="caution">
    <text evidence="1">The sequence shown here is derived from an EMBL/GenBank/DDBJ whole genome shotgun (WGS) entry which is preliminary data.</text>
</comment>
<reference evidence="1" key="2">
    <citation type="submission" date="2022-01" db="EMBL/GenBank/DDBJ databases">
        <authorList>
            <person name="Yamashiro T."/>
            <person name="Shiraishi A."/>
            <person name="Satake H."/>
            <person name="Nakayama K."/>
        </authorList>
    </citation>
    <scope>NUCLEOTIDE SEQUENCE</scope>
</reference>
<gene>
    <name evidence="1" type="ORF">Tco_1068443</name>
</gene>
<name>A0ABQ5HH69_9ASTR</name>
<dbReference type="EMBL" id="BQNB010019573">
    <property type="protein sequence ID" value="GJT86726.1"/>
    <property type="molecule type" value="Genomic_DNA"/>
</dbReference>
<dbReference type="Proteomes" id="UP001151760">
    <property type="component" value="Unassembled WGS sequence"/>
</dbReference>
<evidence type="ECO:0000313" key="1">
    <source>
        <dbReference type="EMBL" id="GJT86726.1"/>
    </source>
</evidence>
<protein>
    <submittedName>
        <fullName evidence="1">Uncharacterized protein</fullName>
    </submittedName>
</protein>
<accession>A0ABQ5HH69</accession>
<proteinExistence type="predicted"/>
<keyword evidence="2" id="KW-1185">Reference proteome</keyword>
<evidence type="ECO:0000313" key="2">
    <source>
        <dbReference type="Proteomes" id="UP001151760"/>
    </source>
</evidence>
<reference evidence="1" key="1">
    <citation type="journal article" date="2022" name="Int. J. Mol. Sci.">
        <title>Draft Genome of Tanacetum Coccineum: Genomic Comparison of Closely Related Tanacetum-Family Plants.</title>
        <authorList>
            <person name="Yamashiro T."/>
            <person name="Shiraishi A."/>
            <person name="Nakayama K."/>
            <person name="Satake H."/>
        </authorList>
    </citation>
    <scope>NUCLEOTIDE SEQUENCE</scope>
</reference>
<sequence length="82" mass="9545">MTTESNDVRRSTLRRPREELEADVALANNLLDLLTRYLEQMRSRGLEMLRVESLPSPCQLQFAYSAKDDWKQYEKLQQLGGA</sequence>